<organism evidence="2 3">
    <name type="scientific">Pycnoporus cinnabarinus</name>
    <name type="common">Cinnabar-red polypore</name>
    <name type="synonym">Trametes cinnabarina</name>
    <dbReference type="NCBI Taxonomy" id="5643"/>
    <lineage>
        <taxon>Eukaryota</taxon>
        <taxon>Fungi</taxon>
        <taxon>Dikarya</taxon>
        <taxon>Basidiomycota</taxon>
        <taxon>Agaricomycotina</taxon>
        <taxon>Agaricomycetes</taxon>
        <taxon>Polyporales</taxon>
        <taxon>Polyporaceae</taxon>
        <taxon>Trametes</taxon>
    </lineage>
</organism>
<dbReference type="GO" id="GO:0016747">
    <property type="term" value="F:acyltransferase activity, transferring groups other than amino-acyl groups"/>
    <property type="evidence" value="ECO:0007669"/>
    <property type="project" value="InterPro"/>
</dbReference>
<gene>
    <name evidence="2" type="ORF">BN946_scf184508.g1</name>
</gene>
<dbReference type="Proteomes" id="UP000029665">
    <property type="component" value="Unassembled WGS sequence"/>
</dbReference>
<evidence type="ECO:0000259" key="1">
    <source>
        <dbReference type="PROSITE" id="PS51186"/>
    </source>
</evidence>
<reference evidence="2" key="1">
    <citation type="submission" date="2014-01" db="EMBL/GenBank/DDBJ databases">
        <title>The genome of the white-rot fungus Pycnoporus cinnabarinus: a basidiomycete model with a versatile arsenal for lignocellulosic biomass breakdown.</title>
        <authorList>
            <person name="Levasseur A."/>
            <person name="Lomascolo A."/>
            <person name="Ruiz-Duenas F.J."/>
            <person name="Uzan E."/>
            <person name="Piumi F."/>
            <person name="Kues U."/>
            <person name="Ram A.F.J."/>
            <person name="Murat C."/>
            <person name="Haon M."/>
            <person name="Benoit I."/>
            <person name="Arfi Y."/>
            <person name="Chevret D."/>
            <person name="Drula E."/>
            <person name="Kwon M.J."/>
            <person name="Gouret P."/>
            <person name="Lesage-Meessen L."/>
            <person name="Lombard V."/>
            <person name="Mariette J."/>
            <person name="Noirot C."/>
            <person name="Park J."/>
            <person name="Patyshakuliyeva A."/>
            <person name="Wieneger R.A.B."/>
            <person name="Wosten H.A.B."/>
            <person name="Martin F."/>
            <person name="Coutinho P.M."/>
            <person name="de Vries R."/>
            <person name="Martinez A.T."/>
            <person name="Klopp C."/>
            <person name="Pontarotti P."/>
            <person name="Henrissat B."/>
            <person name="Record E."/>
        </authorList>
    </citation>
    <scope>NUCLEOTIDE SEQUENCE [LARGE SCALE GENOMIC DNA]</scope>
    <source>
        <strain evidence="2">BRFM137</strain>
    </source>
</reference>
<dbReference type="SUPFAM" id="SSF55729">
    <property type="entry name" value="Acyl-CoA N-acyltransferases (Nat)"/>
    <property type="match status" value="1"/>
</dbReference>
<comment type="caution">
    <text evidence="2">The sequence shown here is derived from an EMBL/GenBank/DDBJ whole genome shotgun (WGS) entry which is preliminary data.</text>
</comment>
<dbReference type="InterPro" id="IPR000182">
    <property type="entry name" value="GNAT_dom"/>
</dbReference>
<dbReference type="STRING" id="5643.A0A060SUR4"/>
<dbReference type="OMA" id="NAELDCY"/>
<sequence>MAPPAEVTIRYEQNPDEKTIEDAARLYIDLSKDDPAFDAAVSGRRELSWIMATGVLKPLSLVSGELYTAKNEKGELVGFSGWTPPGRDVFDTPDQLEMGFSEFLSQLDEEARKFQRKMLGENIPKFVDGSLGIEKAEIKTYWCWFAYVREDYQNMGIATAIFDIVYEKAKSTGALMGLLTGGAVNVAKYEHLGFKNHGEQHFVSWWAEWTFYCLARKTSE</sequence>
<keyword evidence="3" id="KW-1185">Reference proteome</keyword>
<dbReference type="Gene3D" id="3.40.630.30">
    <property type="match status" value="1"/>
</dbReference>
<dbReference type="EMBL" id="CCBP010000674">
    <property type="protein sequence ID" value="CDO78135.1"/>
    <property type="molecule type" value="Genomic_DNA"/>
</dbReference>
<dbReference type="AlphaFoldDB" id="A0A060SUR4"/>
<dbReference type="OrthoDB" id="61113at2759"/>
<feature type="domain" description="N-acetyltransferase" evidence="1">
    <location>
        <begin position="77"/>
        <end position="219"/>
    </location>
</feature>
<dbReference type="PROSITE" id="PS51186">
    <property type="entry name" value="GNAT"/>
    <property type="match status" value="1"/>
</dbReference>
<dbReference type="CDD" id="cd04301">
    <property type="entry name" value="NAT_SF"/>
    <property type="match status" value="1"/>
</dbReference>
<evidence type="ECO:0000313" key="2">
    <source>
        <dbReference type="EMBL" id="CDO78135.1"/>
    </source>
</evidence>
<proteinExistence type="predicted"/>
<accession>A0A060SUR4</accession>
<name>A0A060SUR4_PYCCI</name>
<dbReference type="HOGENOM" id="CLU_086106_1_1_1"/>
<dbReference type="InterPro" id="IPR016181">
    <property type="entry name" value="Acyl_CoA_acyltransferase"/>
</dbReference>
<evidence type="ECO:0000313" key="3">
    <source>
        <dbReference type="Proteomes" id="UP000029665"/>
    </source>
</evidence>
<protein>
    <recommendedName>
        <fullName evidence="1">N-acetyltransferase domain-containing protein</fullName>
    </recommendedName>
</protein>